<evidence type="ECO:0000256" key="1">
    <source>
        <dbReference type="SAM" id="MobiDB-lite"/>
    </source>
</evidence>
<dbReference type="RefSeq" id="WP_377339859.1">
    <property type="nucleotide sequence ID" value="NZ_JBHLUE010000012.1"/>
</dbReference>
<dbReference type="InterPro" id="IPR000182">
    <property type="entry name" value="GNAT_dom"/>
</dbReference>
<comment type="caution">
    <text evidence="3">The sequence shown here is derived from an EMBL/GenBank/DDBJ whole genome shotgun (WGS) entry which is preliminary data.</text>
</comment>
<dbReference type="PANTHER" id="PTHR43441">
    <property type="entry name" value="RIBOSOMAL-PROTEIN-SERINE ACETYLTRANSFERASE"/>
    <property type="match status" value="1"/>
</dbReference>
<accession>A0ABV6NY60</accession>
<proteinExistence type="predicted"/>
<gene>
    <name evidence="3" type="ORF">ACFFHU_16500</name>
</gene>
<feature type="region of interest" description="Disordered" evidence="1">
    <location>
        <begin position="36"/>
        <end position="55"/>
    </location>
</feature>
<dbReference type="EC" id="2.3.-.-" evidence="3"/>
<evidence type="ECO:0000259" key="2">
    <source>
        <dbReference type="PROSITE" id="PS51186"/>
    </source>
</evidence>
<organism evidence="3 4">
    <name type="scientific">Plantactinospora siamensis</name>
    <dbReference type="NCBI Taxonomy" id="555372"/>
    <lineage>
        <taxon>Bacteria</taxon>
        <taxon>Bacillati</taxon>
        <taxon>Actinomycetota</taxon>
        <taxon>Actinomycetes</taxon>
        <taxon>Micromonosporales</taxon>
        <taxon>Micromonosporaceae</taxon>
        <taxon>Plantactinospora</taxon>
    </lineage>
</organism>
<dbReference type="Gene3D" id="3.40.630.30">
    <property type="match status" value="1"/>
</dbReference>
<protein>
    <submittedName>
        <fullName evidence="3">GNAT family N-acetyltransferase</fullName>
        <ecNumber evidence="3">2.3.-.-</ecNumber>
    </submittedName>
</protein>
<sequence length="187" mass="20223">MLRGEKIMLRARRDDDVPVLQAELYDDVITRSRADSRPWRPIPPGSPESPYAVSGPRDDAACFSVVRLADDELAGEALLWGIDLHNRTAHLGISLRPGLRGQGLGADVVRVLCHYGFAVRGLHRLQVDTLAENTAMIRAAERSGFVLEGTLRRAAWVGGAFVDEVILGLLVAEWQGAHSPAGDGPVG</sequence>
<dbReference type="InterPro" id="IPR051908">
    <property type="entry name" value="Ribosomal_N-acetyltransferase"/>
</dbReference>
<evidence type="ECO:0000313" key="4">
    <source>
        <dbReference type="Proteomes" id="UP001589894"/>
    </source>
</evidence>
<keyword evidence="3" id="KW-0012">Acyltransferase</keyword>
<reference evidence="3 4" key="1">
    <citation type="submission" date="2024-09" db="EMBL/GenBank/DDBJ databases">
        <authorList>
            <person name="Sun Q."/>
            <person name="Mori K."/>
        </authorList>
    </citation>
    <scope>NUCLEOTIDE SEQUENCE [LARGE SCALE GENOMIC DNA]</scope>
    <source>
        <strain evidence="3 4">TBRC 2205</strain>
    </source>
</reference>
<name>A0ABV6NY60_9ACTN</name>
<dbReference type="Proteomes" id="UP001589894">
    <property type="component" value="Unassembled WGS sequence"/>
</dbReference>
<keyword evidence="4" id="KW-1185">Reference proteome</keyword>
<feature type="domain" description="N-acetyltransferase" evidence="2">
    <location>
        <begin position="7"/>
        <end position="168"/>
    </location>
</feature>
<dbReference type="EMBL" id="JBHLUE010000012">
    <property type="protein sequence ID" value="MFC0565725.1"/>
    <property type="molecule type" value="Genomic_DNA"/>
</dbReference>
<dbReference type="SUPFAM" id="SSF55729">
    <property type="entry name" value="Acyl-CoA N-acyltransferases (Nat)"/>
    <property type="match status" value="1"/>
</dbReference>
<dbReference type="GO" id="GO:0016746">
    <property type="term" value="F:acyltransferase activity"/>
    <property type="evidence" value="ECO:0007669"/>
    <property type="project" value="UniProtKB-KW"/>
</dbReference>
<dbReference type="Pfam" id="PF13302">
    <property type="entry name" value="Acetyltransf_3"/>
    <property type="match status" value="1"/>
</dbReference>
<dbReference type="PANTHER" id="PTHR43441:SF11">
    <property type="entry name" value="RIBOSOMAL-PROTEIN-SERINE ACETYLTRANSFERASE"/>
    <property type="match status" value="1"/>
</dbReference>
<keyword evidence="3" id="KW-0808">Transferase</keyword>
<dbReference type="PROSITE" id="PS51186">
    <property type="entry name" value="GNAT"/>
    <property type="match status" value="1"/>
</dbReference>
<dbReference type="InterPro" id="IPR016181">
    <property type="entry name" value="Acyl_CoA_acyltransferase"/>
</dbReference>
<evidence type="ECO:0000313" key="3">
    <source>
        <dbReference type="EMBL" id="MFC0565725.1"/>
    </source>
</evidence>